<dbReference type="EMBL" id="ML978066">
    <property type="protein sequence ID" value="KAF2021049.1"/>
    <property type="molecule type" value="Genomic_DNA"/>
</dbReference>
<dbReference type="GO" id="GO:0005886">
    <property type="term" value="C:plasma membrane"/>
    <property type="evidence" value="ECO:0007669"/>
    <property type="project" value="TreeGrafter"/>
</dbReference>
<protein>
    <recommendedName>
        <fullName evidence="7">Exocyst complex component Sec3 PIP2-binding N-terminal domain-containing protein</fullName>
    </recommendedName>
</protein>
<name>A0A6A5Y6X6_9PLEO</name>
<dbReference type="FunFam" id="2.30.29.90:FF:000003">
    <property type="entry name" value="Exocyst complex component Sec3"/>
    <property type="match status" value="1"/>
</dbReference>
<comment type="similarity">
    <text evidence="1">Belongs to the SEC3 family.</text>
</comment>
<dbReference type="PANTHER" id="PTHR16092:SF14">
    <property type="entry name" value="EXOCYST COMPLEX COMPONENT 1 ISOFORM X1"/>
    <property type="match status" value="1"/>
</dbReference>
<keyword evidence="9" id="KW-1185">Reference proteome</keyword>
<keyword evidence="3" id="KW-0268">Exocytosis</keyword>
<dbReference type="Pfam" id="PF09763">
    <property type="entry name" value="Sec3_CC"/>
    <property type="match status" value="1"/>
</dbReference>
<evidence type="ECO:0000256" key="6">
    <source>
        <dbReference type="SAM" id="MobiDB-lite"/>
    </source>
</evidence>
<keyword evidence="4 5" id="KW-0175">Coiled coil</keyword>
<feature type="region of interest" description="Disordered" evidence="6">
    <location>
        <begin position="231"/>
        <end position="686"/>
    </location>
</feature>
<organism evidence="8 9">
    <name type="scientific">Aaosphaeria arxii CBS 175.79</name>
    <dbReference type="NCBI Taxonomy" id="1450172"/>
    <lineage>
        <taxon>Eukaryota</taxon>
        <taxon>Fungi</taxon>
        <taxon>Dikarya</taxon>
        <taxon>Ascomycota</taxon>
        <taxon>Pezizomycotina</taxon>
        <taxon>Dothideomycetes</taxon>
        <taxon>Pleosporomycetidae</taxon>
        <taxon>Pleosporales</taxon>
        <taxon>Pleosporales incertae sedis</taxon>
        <taxon>Aaosphaeria</taxon>
    </lineage>
</organism>
<dbReference type="Proteomes" id="UP000799778">
    <property type="component" value="Unassembled WGS sequence"/>
</dbReference>
<dbReference type="GeneID" id="54283925"/>
<feature type="compositionally biased region" description="Low complexity" evidence="6">
    <location>
        <begin position="25"/>
        <end position="46"/>
    </location>
</feature>
<feature type="compositionally biased region" description="Pro residues" evidence="6">
    <location>
        <begin position="405"/>
        <end position="415"/>
    </location>
</feature>
<feature type="compositionally biased region" description="Basic and acidic residues" evidence="6">
    <location>
        <begin position="272"/>
        <end position="292"/>
    </location>
</feature>
<feature type="compositionally biased region" description="Basic and acidic residues" evidence="6">
    <location>
        <begin position="817"/>
        <end position="827"/>
    </location>
</feature>
<proteinExistence type="inferred from homology"/>
<keyword evidence="2" id="KW-0813">Transport</keyword>
<dbReference type="Pfam" id="PF15277">
    <property type="entry name" value="Sec3-PIP2_bind"/>
    <property type="match status" value="1"/>
</dbReference>
<feature type="compositionally biased region" description="Basic and acidic residues" evidence="6">
    <location>
        <begin position="736"/>
        <end position="779"/>
    </location>
</feature>
<feature type="compositionally biased region" description="Basic and acidic residues" evidence="6">
    <location>
        <begin position="453"/>
        <end position="468"/>
    </location>
</feature>
<feature type="region of interest" description="Disordered" evidence="6">
    <location>
        <begin position="715"/>
        <end position="831"/>
    </location>
</feature>
<feature type="compositionally biased region" description="Polar residues" evidence="6">
    <location>
        <begin position="379"/>
        <end position="389"/>
    </location>
</feature>
<dbReference type="GO" id="GO:0006887">
    <property type="term" value="P:exocytosis"/>
    <property type="evidence" value="ECO:0007669"/>
    <property type="project" value="UniProtKB-KW"/>
</dbReference>
<evidence type="ECO:0000256" key="2">
    <source>
        <dbReference type="ARBA" id="ARBA00022448"/>
    </source>
</evidence>
<dbReference type="SMART" id="SM01313">
    <property type="entry name" value="Sec3-PIP2_bind"/>
    <property type="match status" value="1"/>
</dbReference>
<dbReference type="GO" id="GO:0005546">
    <property type="term" value="F:phosphatidylinositol-4,5-bisphosphate binding"/>
    <property type="evidence" value="ECO:0007669"/>
    <property type="project" value="TreeGrafter"/>
</dbReference>
<evidence type="ECO:0000256" key="4">
    <source>
        <dbReference type="ARBA" id="ARBA00023054"/>
    </source>
</evidence>
<feature type="region of interest" description="Disordered" evidence="6">
    <location>
        <begin position="1"/>
        <end position="53"/>
    </location>
</feature>
<evidence type="ECO:0000313" key="8">
    <source>
        <dbReference type="EMBL" id="KAF2021049.1"/>
    </source>
</evidence>
<accession>A0A6A5Y6X6</accession>
<feature type="coiled-coil region" evidence="5">
    <location>
        <begin position="900"/>
        <end position="927"/>
    </location>
</feature>
<dbReference type="OrthoDB" id="27109at2759"/>
<dbReference type="InterPro" id="IPR028258">
    <property type="entry name" value="Sec3-PIP2_bind"/>
</dbReference>
<dbReference type="RefSeq" id="XP_033389388.1">
    <property type="nucleotide sequence ID" value="XM_033526528.1"/>
</dbReference>
<evidence type="ECO:0000256" key="3">
    <source>
        <dbReference type="ARBA" id="ARBA00022483"/>
    </source>
</evidence>
<evidence type="ECO:0000259" key="7">
    <source>
        <dbReference type="SMART" id="SM01313"/>
    </source>
</evidence>
<dbReference type="InterPro" id="IPR048628">
    <property type="entry name" value="Sec3_C"/>
</dbReference>
<dbReference type="InterPro" id="IPR019160">
    <property type="entry name" value="Sec3_CC"/>
</dbReference>
<dbReference type="GO" id="GO:0006893">
    <property type="term" value="P:Golgi to plasma membrane transport"/>
    <property type="evidence" value="ECO:0007669"/>
    <property type="project" value="TreeGrafter"/>
</dbReference>
<feature type="compositionally biased region" description="Low complexity" evidence="6">
    <location>
        <begin position="545"/>
        <end position="561"/>
    </location>
</feature>
<sequence>MDGSRPRGPPQGPGGGARPGDPRRPVGGPVGAPANASPAASSSGMSRAERFDDERRRIMESCFGKKDDQGQLVESYITHIRVQEDAAYPQTPPPPNTNASNKKARVIIISVRATGRVRLHKARENANGTFSIGKTWNMEELSGVENYVHGNPANEEEAQRKRWAGDTGFTVTVQKPYYWEANTSKEKEFFIGSMVKIYHKYTQGDFPILSGFSPAELNGLTAGRPHLATAEGRAARKNGEAPPPLAAQSPNSSIPPRSPLPPGTQQPTPPPGDRRPPPLRDDRRPPPDDRRPPGRSRPTTAEEDRRPPPRRPPTAEGDSRERRPPPLRGQTPQGRPGTGEESRRPPPLRDGPPPAGTPTLSAFSQGPDGQRRPRPRPSMEQSLRSSPSREQLDMRSPPSREQMRPPMPGPIPTPPSARLTPQSSRSEVATRPKTPDSMNDMAFPPSLSPMRRTHADDAHSQRSQRSIDENATDAAGLGVAAAEQRRPNGFPLSRRDPSPLGARPGTAQSNNSAAFIRSDEPPPEAPGPRNGPPERRRPPMALNPQLSQQSQQSQRSIGSEQNSEYHTPMQSPPTPLSLQAGRPPPKAADRPKPFPYDDLPQSGPARTERAPEQTTTAPARTSEPPTSPLPQIPKAAEVDTSVPKEQETAPLTDPAVQSMSPTAEPADDGEHRPGLGPMIKKKTKADAANAFRKAAFAAGAFKPRAGGAAAKLFAKETKSSDEPDGISGVFVPQRPAAKEEPEKKAEPEPEEEQPPREAAEPTLDTKDTSDRMLKDKSNTDIDTVPAVTISSPLSPSPSAPAAPEEPVSRQASSPEKPPLKAEAEVEVRRKRRRSNQQIMNISKLGIDPSLIDERGLEFELLLTEIGWGSGELSSRNIENLESDIKREIARVEAGSWLNHLEQKDDRVEAVEKMLDRAIAECDELEGLLTLYNVELSSLNDDIAFIEAQSQGLQVQTANQRLLESELQQLVDTISITANQLEPLRRERIGKKDGLVAIESALVLLYKALTTIDPALIESGRANSSNDLAKSSSGVGNSELASMQALQEKKDRYLRESSMFLDRLKQHMTITFGAAFIETKDALGKIDKTSMPSTKANIEAHDTGRQELWMLSPLILFTKEIDRASWDEMLRMYQTQAGQMYQDEIRDNVLAWKRFARKPTGDEQDLLFTAPEKENESITGAARKLTVKRSQTLARGLRTTSNEKENKVDRTQTGKLYAYDVFSKVLDDMGPILLTEQNFVTEFFHATSTDAVDFPEAVGAAPPERRHAPNLWIRKQFESDRAMAKRVAEVMEDIFSFWPTEIQNLVEWAVKADPLQGVGILCAVDRKLLEIEDSNQDFLTRTLQKVHERLTGLFTRFVDEQIRAIEDTKVKIKKRKGVIRFINTFPHFAIAIENMLPPADEHNQLEIRRMVDDSYQKINKAMFESLKVIAKESPTVMATQGQGDPEDKEALNYHILLIENMYHYIEEVDARAETVLSDWKTKAEEEMVEHMDLYVDAVIRRPLGKLLEFIESTETLLAQSGASAQSIAQRSSHSRSVYKKLVNSYDSKEIRKGIEALKKRVDKHFGDADDPNISRSLVLKVFKECEEKYNDVQERATRINQDVYTGEVELDWGKNEIRAAFGRR</sequence>
<evidence type="ECO:0000256" key="5">
    <source>
        <dbReference type="SAM" id="Coils"/>
    </source>
</evidence>
<dbReference type="GO" id="GO:0000145">
    <property type="term" value="C:exocyst"/>
    <property type="evidence" value="ECO:0007669"/>
    <property type="project" value="InterPro"/>
</dbReference>
<evidence type="ECO:0000256" key="1">
    <source>
        <dbReference type="ARBA" id="ARBA00006518"/>
    </source>
</evidence>
<feature type="compositionally biased region" description="Low complexity" evidence="6">
    <location>
        <begin position="472"/>
        <end position="482"/>
    </location>
</feature>
<reference evidence="8" key="1">
    <citation type="journal article" date="2020" name="Stud. Mycol.">
        <title>101 Dothideomycetes genomes: a test case for predicting lifestyles and emergence of pathogens.</title>
        <authorList>
            <person name="Haridas S."/>
            <person name="Albert R."/>
            <person name="Binder M."/>
            <person name="Bloem J."/>
            <person name="Labutti K."/>
            <person name="Salamov A."/>
            <person name="Andreopoulos B."/>
            <person name="Baker S."/>
            <person name="Barry K."/>
            <person name="Bills G."/>
            <person name="Bluhm B."/>
            <person name="Cannon C."/>
            <person name="Castanera R."/>
            <person name="Culley D."/>
            <person name="Daum C."/>
            <person name="Ezra D."/>
            <person name="Gonzalez J."/>
            <person name="Henrissat B."/>
            <person name="Kuo A."/>
            <person name="Liang C."/>
            <person name="Lipzen A."/>
            <person name="Lutzoni F."/>
            <person name="Magnuson J."/>
            <person name="Mondo S."/>
            <person name="Nolan M."/>
            <person name="Ohm R."/>
            <person name="Pangilinan J."/>
            <person name="Park H.-J."/>
            <person name="Ramirez L."/>
            <person name="Alfaro M."/>
            <person name="Sun H."/>
            <person name="Tritt A."/>
            <person name="Yoshinaga Y."/>
            <person name="Zwiers L.-H."/>
            <person name="Turgeon B."/>
            <person name="Goodwin S."/>
            <person name="Spatafora J."/>
            <person name="Crous P."/>
            <person name="Grigoriev I."/>
        </authorList>
    </citation>
    <scope>NUCLEOTIDE SEQUENCE</scope>
    <source>
        <strain evidence="8">CBS 175.79</strain>
    </source>
</reference>
<gene>
    <name evidence="8" type="ORF">BU24DRAFT_416722</name>
</gene>
<feature type="compositionally biased region" description="Pro residues" evidence="6">
    <location>
        <begin position="256"/>
        <end position="271"/>
    </location>
</feature>
<feature type="domain" description="Exocyst complex component Sec3 PIP2-binding N-terminal" evidence="7">
    <location>
        <begin position="100"/>
        <end position="201"/>
    </location>
</feature>
<dbReference type="PANTHER" id="PTHR16092">
    <property type="entry name" value="SEC3/SYNTAXIN-RELATED"/>
    <property type="match status" value="1"/>
</dbReference>
<evidence type="ECO:0000313" key="9">
    <source>
        <dbReference type="Proteomes" id="UP000799778"/>
    </source>
</evidence>
<dbReference type="Pfam" id="PF20654">
    <property type="entry name" value="Sec3_C-term"/>
    <property type="match status" value="1"/>
</dbReference>
<dbReference type="Gene3D" id="2.30.29.90">
    <property type="match status" value="1"/>
</dbReference>
<dbReference type="CDD" id="cd13315">
    <property type="entry name" value="PH_Sec3"/>
    <property type="match status" value="1"/>
</dbReference>